<protein>
    <submittedName>
        <fullName evidence="1">Uncharacterized protein</fullName>
    </submittedName>
</protein>
<accession>A0A108U5I5</accession>
<gene>
    <name evidence="1" type="ORF">AZ78_0488</name>
</gene>
<evidence type="ECO:0000313" key="2">
    <source>
        <dbReference type="Proteomes" id="UP000023435"/>
    </source>
</evidence>
<sequence length="47" mass="5379">MRAERHHAANLRGPACTWLRFGVCEAGRECARSRSRSPIPMRREVSL</sequence>
<evidence type="ECO:0000313" key="1">
    <source>
        <dbReference type="EMBL" id="KWS02942.1"/>
    </source>
</evidence>
<proteinExistence type="predicted"/>
<organism evidence="1 2">
    <name type="scientific">Lysobacter capsici AZ78</name>
    <dbReference type="NCBI Taxonomy" id="1444315"/>
    <lineage>
        <taxon>Bacteria</taxon>
        <taxon>Pseudomonadati</taxon>
        <taxon>Pseudomonadota</taxon>
        <taxon>Gammaproteobacteria</taxon>
        <taxon>Lysobacterales</taxon>
        <taxon>Lysobacteraceae</taxon>
        <taxon>Lysobacter</taxon>
    </lineage>
</organism>
<dbReference type="EMBL" id="JAJA02000001">
    <property type="protein sequence ID" value="KWS02942.1"/>
    <property type="molecule type" value="Genomic_DNA"/>
</dbReference>
<dbReference type="AlphaFoldDB" id="A0A108U5I5"/>
<reference evidence="1 2" key="1">
    <citation type="journal article" date="2014" name="Genome Announc.">
        <title>Draft Genome Sequence of Lysobacter capsici AZ78, a Bacterium Antagonistic to Plant-Pathogenic Oomycetes.</title>
        <authorList>
            <person name="Puopolo G."/>
            <person name="Sonego P."/>
            <person name="Engelen K."/>
            <person name="Pertot I."/>
        </authorList>
    </citation>
    <scope>NUCLEOTIDE SEQUENCE [LARGE SCALE GENOMIC DNA]</scope>
    <source>
        <strain evidence="1 2">AZ78</strain>
    </source>
</reference>
<name>A0A108U5I5_9GAMM</name>
<keyword evidence="2" id="KW-1185">Reference proteome</keyword>
<dbReference type="Proteomes" id="UP000023435">
    <property type="component" value="Unassembled WGS sequence"/>
</dbReference>
<comment type="caution">
    <text evidence="1">The sequence shown here is derived from an EMBL/GenBank/DDBJ whole genome shotgun (WGS) entry which is preliminary data.</text>
</comment>